<dbReference type="AlphaFoldDB" id="A0A182XHA1"/>
<name>A0A182XHA1_ANOQN</name>
<evidence type="ECO:0000256" key="1">
    <source>
        <dbReference type="SAM" id="Phobius"/>
    </source>
</evidence>
<dbReference type="GO" id="GO:0004888">
    <property type="term" value="F:transmembrane signaling receptor activity"/>
    <property type="evidence" value="ECO:0007669"/>
    <property type="project" value="InterPro"/>
</dbReference>
<feature type="transmembrane region" description="Helical" evidence="1">
    <location>
        <begin position="359"/>
        <end position="381"/>
    </location>
</feature>
<feature type="domain" description="Neurotransmitter-gated ion-channel ligand-binding" evidence="2">
    <location>
        <begin position="91"/>
        <end position="249"/>
    </location>
</feature>
<dbReference type="CDD" id="cd18989">
    <property type="entry name" value="LGIC_ECD_cation"/>
    <property type="match status" value="1"/>
</dbReference>
<keyword evidence="1" id="KW-0812">Transmembrane</keyword>
<dbReference type="GO" id="GO:0005230">
    <property type="term" value="F:extracellular ligand-gated monoatomic ion channel activity"/>
    <property type="evidence" value="ECO:0007669"/>
    <property type="project" value="InterPro"/>
</dbReference>
<accession>A0A182XHA1</accession>
<dbReference type="Pfam" id="PF02931">
    <property type="entry name" value="Neur_chan_LBD"/>
    <property type="match status" value="1"/>
</dbReference>
<organism evidence="3 4">
    <name type="scientific">Anopheles quadriannulatus</name>
    <name type="common">Mosquito</name>
    <dbReference type="NCBI Taxonomy" id="34691"/>
    <lineage>
        <taxon>Eukaryota</taxon>
        <taxon>Metazoa</taxon>
        <taxon>Ecdysozoa</taxon>
        <taxon>Arthropoda</taxon>
        <taxon>Hexapoda</taxon>
        <taxon>Insecta</taxon>
        <taxon>Pterygota</taxon>
        <taxon>Neoptera</taxon>
        <taxon>Endopterygota</taxon>
        <taxon>Diptera</taxon>
        <taxon>Nematocera</taxon>
        <taxon>Culicoidea</taxon>
        <taxon>Culicidae</taxon>
        <taxon>Anophelinae</taxon>
        <taxon>Anopheles</taxon>
    </lineage>
</organism>
<evidence type="ECO:0000259" key="2">
    <source>
        <dbReference type="Pfam" id="PF02931"/>
    </source>
</evidence>
<feature type="transmembrane region" description="Helical" evidence="1">
    <location>
        <begin position="300"/>
        <end position="318"/>
    </location>
</feature>
<evidence type="ECO:0000313" key="4">
    <source>
        <dbReference type="Proteomes" id="UP000076407"/>
    </source>
</evidence>
<keyword evidence="1" id="KW-0472">Membrane</keyword>
<dbReference type="SUPFAM" id="SSF63712">
    <property type="entry name" value="Nicotinic receptor ligand binding domain-like"/>
    <property type="match status" value="1"/>
</dbReference>
<sequence length="477" mass="55645">MSQSKEFQLERKFECDRRLRQPWVRKPCQQHSRQSVPHQPADQSIILVRYDVWSVSHWIQDRLPAGMDNIIAKSPSLECNSEKQLENRENQLKDTLLCKGYRTNVRPRKDHTQTVNVTVAYYVLTYEFEESDNLLQLGVWMELQWTDEYLLWNSTEWSGIERLAIGSEEIWMPDFRHFSSYYNPEDLNECANPRCSVAPNGTVVCLPVCGMNAKCDADYSRWPFDVHRCNLWYGTWANSMDEVDVHILDVCLGRNPEFKSPKWNVISLATGRSVVQSSDNYMYNVLNVEVMLVRRASYEYVAIVGPILALFNVYIVWLRSISFERKVLLGLSIFSHFSYLKQLEWALPYNRDTLPNCMIFMVCSTVFTVLLLIFTLLNCWIRTRLRRESTTGSFIDRITGSFSQSRVAELILAADYLELSYKVTQEEKENFWARLGKLIDRALAIVCVIVYIFLVWLFIPFNHELDELSGVNCVISA</sequence>
<feature type="transmembrane region" description="Helical" evidence="1">
    <location>
        <begin position="327"/>
        <end position="347"/>
    </location>
</feature>
<dbReference type="Gene3D" id="2.70.170.10">
    <property type="entry name" value="Neurotransmitter-gated ion-channel ligand-binding domain"/>
    <property type="match status" value="1"/>
</dbReference>
<reference evidence="3" key="1">
    <citation type="submission" date="2020-05" db="UniProtKB">
        <authorList>
            <consortium name="EnsemblMetazoa"/>
        </authorList>
    </citation>
    <scope>IDENTIFICATION</scope>
    <source>
        <strain evidence="3">SANGQUA</strain>
    </source>
</reference>
<dbReference type="InterPro" id="IPR006202">
    <property type="entry name" value="Neur_chan_lig-bd"/>
</dbReference>
<evidence type="ECO:0000313" key="3">
    <source>
        <dbReference type="EnsemblMetazoa" id="AQUA009219-PA"/>
    </source>
</evidence>
<dbReference type="VEuPathDB" id="VectorBase:AQUA009219"/>
<dbReference type="GO" id="GO:0016020">
    <property type="term" value="C:membrane"/>
    <property type="evidence" value="ECO:0007669"/>
    <property type="project" value="InterPro"/>
</dbReference>
<dbReference type="InterPro" id="IPR036734">
    <property type="entry name" value="Neur_chan_lig-bd_sf"/>
</dbReference>
<dbReference type="InterPro" id="IPR006201">
    <property type="entry name" value="Neur_channel"/>
</dbReference>
<feature type="transmembrane region" description="Helical" evidence="1">
    <location>
        <begin position="438"/>
        <end position="459"/>
    </location>
</feature>
<keyword evidence="1" id="KW-1133">Transmembrane helix</keyword>
<dbReference type="STRING" id="34691.A0A182XHA1"/>
<protein>
    <recommendedName>
        <fullName evidence="2">Neurotransmitter-gated ion-channel ligand-binding domain-containing protein</fullName>
    </recommendedName>
</protein>
<keyword evidence="4" id="KW-1185">Reference proteome</keyword>
<dbReference type="EnsemblMetazoa" id="AQUA009219-RA">
    <property type="protein sequence ID" value="AQUA009219-PA"/>
    <property type="gene ID" value="AQUA009219"/>
</dbReference>
<proteinExistence type="predicted"/>
<dbReference type="PANTHER" id="PTHR18945">
    <property type="entry name" value="NEUROTRANSMITTER GATED ION CHANNEL"/>
    <property type="match status" value="1"/>
</dbReference>
<dbReference type="Proteomes" id="UP000076407">
    <property type="component" value="Unassembled WGS sequence"/>
</dbReference>